<dbReference type="Gene3D" id="1.25.40.10">
    <property type="entry name" value="Tetratricopeptide repeat domain"/>
    <property type="match status" value="1"/>
</dbReference>
<dbReference type="Proteomes" id="UP000050430">
    <property type="component" value="Unassembled WGS sequence"/>
</dbReference>
<reference evidence="5 6" key="1">
    <citation type="submission" date="2015-07" db="EMBL/GenBank/DDBJ databases">
        <title>Genome sequence of Leptolinea tardivitalis DSM 16556.</title>
        <authorList>
            <person name="Hemp J."/>
            <person name="Ward L.M."/>
            <person name="Pace L.A."/>
            <person name="Fischer W.W."/>
        </authorList>
    </citation>
    <scope>NUCLEOTIDE SEQUENCE [LARGE SCALE GENOMIC DNA]</scope>
    <source>
        <strain evidence="5 6">YMTK-2</strain>
    </source>
</reference>
<keyword evidence="1" id="KW-0805">Transcription regulation</keyword>
<dbReference type="InterPro" id="IPR059106">
    <property type="entry name" value="WHD_MalT"/>
</dbReference>
<evidence type="ECO:0000259" key="4">
    <source>
        <dbReference type="PROSITE" id="PS50043"/>
    </source>
</evidence>
<dbReference type="PANTHER" id="PTHR44688:SF16">
    <property type="entry name" value="DNA-BINDING TRANSCRIPTIONAL ACTIVATOR DEVR_DOSR"/>
    <property type="match status" value="1"/>
</dbReference>
<dbReference type="SUPFAM" id="SSF46894">
    <property type="entry name" value="C-terminal effector domain of the bipartite response regulators"/>
    <property type="match status" value="1"/>
</dbReference>
<evidence type="ECO:0000256" key="1">
    <source>
        <dbReference type="ARBA" id="ARBA00023015"/>
    </source>
</evidence>
<evidence type="ECO:0000313" key="5">
    <source>
        <dbReference type="EMBL" id="KPL71141.1"/>
    </source>
</evidence>
<keyword evidence="3" id="KW-0804">Transcription</keyword>
<dbReference type="GO" id="GO:0003677">
    <property type="term" value="F:DNA binding"/>
    <property type="evidence" value="ECO:0007669"/>
    <property type="project" value="UniProtKB-KW"/>
</dbReference>
<dbReference type="CDD" id="cd06170">
    <property type="entry name" value="LuxR_C_like"/>
    <property type="match status" value="1"/>
</dbReference>
<accession>A0A0P6X9K7</accession>
<dbReference type="InterPro" id="IPR016032">
    <property type="entry name" value="Sig_transdc_resp-reg_C-effctor"/>
</dbReference>
<dbReference type="Gene3D" id="1.10.10.10">
    <property type="entry name" value="Winged helix-like DNA-binding domain superfamily/Winged helix DNA-binding domain"/>
    <property type="match status" value="1"/>
</dbReference>
<name>A0A0P6X9K7_9CHLR</name>
<organism evidence="5 6">
    <name type="scientific">Leptolinea tardivitalis</name>
    <dbReference type="NCBI Taxonomy" id="229920"/>
    <lineage>
        <taxon>Bacteria</taxon>
        <taxon>Bacillati</taxon>
        <taxon>Chloroflexota</taxon>
        <taxon>Anaerolineae</taxon>
        <taxon>Anaerolineales</taxon>
        <taxon>Anaerolineaceae</taxon>
        <taxon>Leptolinea</taxon>
    </lineage>
</organism>
<dbReference type="PROSITE" id="PS50043">
    <property type="entry name" value="HTH_LUXR_2"/>
    <property type="match status" value="1"/>
</dbReference>
<protein>
    <recommendedName>
        <fullName evidence="4">HTH luxR-type domain-containing protein</fullName>
    </recommendedName>
</protein>
<dbReference type="Pfam" id="PF00196">
    <property type="entry name" value="GerE"/>
    <property type="match status" value="1"/>
</dbReference>
<dbReference type="RefSeq" id="WP_062422892.1">
    <property type="nucleotide sequence ID" value="NZ_BBYA01000011.1"/>
</dbReference>
<dbReference type="OrthoDB" id="1137593at2"/>
<dbReference type="EMBL" id="LGCK01000012">
    <property type="protein sequence ID" value="KPL71141.1"/>
    <property type="molecule type" value="Genomic_DNA"/>
</dbReference>
<proteinExistence type="predicted"/>
<dbReference type="SMART" id="SM00421">
    <property type="entry name" value="HTH_LUXR"/>
    <property type="match status" value="1"/>
</dbReference>
<dbReference type="InterPro" id="IPR036388">
    <property type="entry name" value="WH-like_DNA-bd_sf"/>
</dbReference>
<dbReference type="PANTHER" id="PTHR44688">
    <property type="entry name" value="DNA-BINDING TRANSCRIPTIONAL ACTIVATOR DEVR_DOSR"/>
    <property type="match status" value="1"/>
</dbReference>
<keyword evidence="2" id="KW-0238">DNA-binding</keyword>
<dbReference type="AlphaFoldDB" id="A0A0P6X9K7"/>
<dbReference type="GO" id="GO:0006355">
    <property type="term" value="P:regulation of DNA-templated transcription"/>
    <property type="evidence" value="ECO:0007669"/>
    <property type="project" value="InterPro"/>
</dbReference>
<comment type="caution">
    <text evidence="5">The sequence shown here is derived from an EMBL/GenBank/DDBJ whole genome shotgun (WGS) entry which is preliminary data.</text>
</comment>
<dbReference type="InterPro" id="IPR000792">
    <property type="entry name" value="Tscrpt_reg_LuxR_C"/>
</dbReference>
<dbReference type="InterPro" id="IPR011990">
    <property type="entry name" value="TPR-like_helical_dom_sf"/>
</dbReference>
<keyword evidence="6" id="KW-1185">Reference proteome</keyword>
<dbReference type="STRING" id="229920.ADM99_12820"/>
<evidence type="ECO:0000256" key="3">
    <source>
        <dbReference type="ARBA" id="ARBA00023163"/>
    </source>
</evidence>
<feature type="domain" description="HTH luxR-type" evidence="4">
    <location>
        <begin position="809"/>
        <end position="874"/>
    </location>
</feature>
<dbReference type="Pfam" id="PF17874">
    <property type="entry name" value="TPR_MalT"/>
    <property type="match status" value="1"/>
</dbReference>
<gene>
    <name evidence="5" type="ORF">ADM99_12820</name>
</gene>
<evidence type="ECO:0000313" key="6">
    <source>
        <dbReference type="Proteomes" id="UP000050430"/>
    </source>
</evidence>
<dbReference type="InterPro" id="IPR027417">
    <property type="entry name" value="P-loop_NTPase"/>
</dbReference>
<dbReference type="SUPFAM" id="SSF48452">
    <property type="entry name" value="TPR-like"/>
    <property type="match status" value="1"/>
</dbReference>
<sequence>MAHNQVKAQSFRPSFSGKTIPRPGLFEKLDGAVKRGRQLVCLTAPAGYGKTVLISSWLKTYDGISIWVPCDSLNIDFPRFIFQLVALIQTRLPGFCSEITPLLSNIKPDEFTALQNCFFDCLSSVPEPILFCFDDFHLIEEPEIYRFLVLLVDRLPAVATIILISRTRPPLPTARFRVRCQLLELTAADLRFSSEETKAFIQANHELSLTDDEINTLTEKTEGWAAAIHLAAMVIASGKTGHETDSFIRSISGNQEYITSYLMDEVFSLQEGSVQDFLLKTSVVNRFNIFLGAALSEISAEKADSIMNRLIQNNLFFLPLDSNNQWFRYHHLFSSFLRSRLVLKQSVDVDHLLYIAGVWFQTEGYLEEAVDCALQRERHDQAVEIILENWPRMLHEGNIDLMINWCKRLSSSVFISYPGINIAYAWALMLQGDFSSVPSKLNMFDRATGEKLRLNPDYSRTLEWKQWQIEKMLLTALLEYSRHQSESGLEFANKAKETAHPDFPLLEGNAWIISGHLYKQMGQISESLYAFQTGIPMTWREGNTQALIGAHTALANLLADRGELIKAAQICHDGIRLAAENRMAETPAAAPLYIALAYILIEMNRLDEAEEILNKGLTAGRINHSLLFLFNSVISQIRLLIARGKADEALEVVDGVSHYITPDNNSQVFADLQAIRYLLIFNTRIREVPVELPVSDLSPWLYQFHASHTSILIHIRALAAAGKLSDALNYANQCIPLCQKSDMTGVLIKFLIVRSRIRDAMGDLTGSNEDLLLAHELGDPLKFIRSFMDEPVYRFSVRSLHSSTLLHSGNDMIIPLTSREEEILGLIKQGLSNYEIAARLSISLSTVKKHISSIFRKIGVTSRSQAIVAQLKVKKQEDADI</sequence>
<evidence type="ECO:0000256" key="2">
    <source>
        <dbReference type="ARBA" id="ARBA00023125"/>
    </source>
</evidence>
<dbReference type="InterPro" id="IPR041617">
    <property type="entry name" value="TPR_MalT"/>
</dbReference>
<dbReference type="PROSITE" id="PS00622">
    <property type="entry name" value="HTH_LUXR_1"/>
    <property type="match status" value="1"/>
</dbReference>
<dbReference type="Pfam" id="PF25873">
    <property type="entry name" value="WHD_MalT"/>
    <property type="match status" value="1"/>
</dbReference>
<dbReference type="Gene3D" id="3.40.50.300">
    <property type="entry name" value="P-loop containing nucleotide triphosphate hydrolases"/>
    <property type="match status" value="1"/>
</dbReference>
<dbReference type="PRINTS" id="PR00038">
    <property type="entry name" value="HTHLUXR"/>
</dbReference>
<dbReference type="SUPFAM" id="SSF52540">
    <property type="entry name" value="P-loop containing nucleoside triphosphate hydrolases"/>
    <property type="match status" value="1"/>
</dbReference>